<dbReference type="AlphaFoldDB" id="A0A317V9N9"/>
<proteinExistence type="predicted"/>
<reference evidence="1" key="1">
    <citation type="submission" date="2016-12" db="EMBL/GenBank/DDBJ databases">
        <title>The genomes of Aspergillus section Nigri reveals drivers in fungal speciation.</title>
        <authorList>
            <consortium name="DOE Joint Genome Institute"/>
            <person name="Vesth T.C."/>
            <person name="Nybo J."/>
            <person name="Theobald S."/>
            <person name="Brandl J."/>
            <person name="Frisvad J.C."/>
            <person name="Nielsen K.F."/>
            <person name="Lyhne E.K."/>
            <person name="Kogle M.E."/>
            <person name="Kuo A."/>
            <person name="Riley R."/>
            <person name="Clum A."/>
            <person name="Nolan M."/>
            <person name="Lipzen A."/>
            <person name="Salamov A."/>
            <person name="Henrissat B."/>
            <person name="Wiebenga A."/>
            <person name="De vries R.P."/>
            <person name="Grigoriev I.V."/>
            <person name="Mortensen U.H."/>
            <person name="Andersen M.R."/>
            <person name="Baker S.E."/>
        </authorList>
    </citation>
    <scope>NUCLEOTIDE SEQUENCE</scope>
    <source>
        <strain evidence="1">CBS 122712</strain>
    </source>
</reference>
<dbReference type="PANTHER" id="PTHR47784:SF7">
    <property type="entry name" value="ZN(II)2CYS6 TRANSCRIPTION FACTOR (EUROFUNG)"/>
    <property type="match status" value="1"/>
</dbReference>
<evidence type="ECO:0008006" key="3">
    <source>
        <dbReference type="Google" id="ProtNLM"/>
    </source>
</evidence>
<sequence length="325" mass="36300">MSSHVVNESVPQEAGYEGLARVGQFNTQHLRLLLTWTTSTCHTISRINADARIWQENIPHQALSCPSLLHDIFAVSALHLALSSDCERAEKQALIEDAEAHQSEAIKMIMEFDNQLESSKLFESFVLSSLLVGSAFSFPLAVATHCETEGNMLDELIGVFILIRKMMSFSTPIILRIQESELCGLLLKEETQSSPSQSSQEAIASLHELLNTTYSQENENHRAFADTIDCLENLLGRLDGAGEIVSWSFNWICEVPAAFIVLLQEHNPLALVILAHYCVVLHQLRDRWWIASWGQRVLDIIAGILGPAWKSSIAWPVHAVKGQYQ</sequence>
<dbReference type="Proteomes" id="UP000246171">
    <property type="component" value="Unassembled WGS sequence"/>
</dbReference>
<comment type="caution">
    <text evidence="1">The sequence shown here is derived from an EMBL/GenBank/DDBJ whole genome shotgun (WGS) entry which is preliminary data.</text>
</comment>
<dbReference type="PANTHER" id="PTHR47784">
    <property type="entry name" value="STEROL UPTAKE CONTROL PROTEIN 2"/>
    <property type="match status" value="1"/>
</dbReference>
<name>A0A317V9N9_ASPEC</name>
<dbReference type="RefSeq" id="XP_025387112.1">
    <property type="nucleotide sequence ID" value="XM_025531519.1"/>
</dbReference>
<dbReference type="GO" id="GO:0001228">
    <property type="term" value="F:DNA-binding transcription activator activity, RNA polymerase II-specific"/>
    <property type="evidence" value="ECO:0007669"/>
    <property type="project" value="TreeGrafter"/>
</dbReference>
<keyword evidence="2" id="KW-1185">Reference proteome</keyword>
<gene>
    <name evidence="1" type="ORF">BO83DRAFT_379504</name>
</gene>
<dbReference type="OrthoDB" id="4937900at2759"/>
<organism evidence="1 2">
    <name type="scientific">Aspergillus eucalypticola (strain CBS 122712 / IBT 29274)</name>
    <dbReference type="NCBI Taxonomy" id="1448314"/>
    <lineage>
        <taxon>Eukaryota</taxon>
        <taxon>Fungi</taxon>
        <taxon>Dikarya</taxon>
        <taxon>Ascomycota</taxon>
        <taxon>Pezizomycotina</taxon>
        <taxon>Eurotiomycetes</taxon>
        <taxon>Eurotiomycetidae</taxon>
        <taxon>Eurotiales</taxon>
        <taxon>Aspergillaceae</taxon>
        <taxon>Aspergillus</taxon>
        <taxon>Aspergillus subgen. Circumdati</taxon>
    </lineage>
</organism>
<dbReference type="InterPro" id="IPR053157">
    <property type="entry name" value="Sterol_Uptake_Regulator"/>
</dbReference>
<dbReference type="EMBL" id="MSFU01000016">
    <property type="protein sequence ID" value="PWY70775.1"/>
    <property type="molecule type" value="Genomic_DNA"/>
</dbReference>
<protein>
    <recommendedName>
        <fullName evidence="3">C6 transcription factor</fullName>
    </recommendedName>
</protein>
<accession>A0A317V9N9</accession>
<dbReference type="GeneID" id="37053481"/>
<dbReference type="VEuPathDB" id="FungiDB:BO83DRAFT_379504"/>
<evidence type="ECO:0000313" key="1">
    <source>
        <dbReference type="EMBL" id="PWY70775.1"/>
    </source>
</evidence>
<evidence type="ECO:0000313" key="2">
    <source>
        <dbReference type="Proteomes" id="UP000246171"/>
    </source>
</evidence>